<dbReference type="PANTHER" id="PTHR16684">
    <property type="entry name" value="CENTROMERE PROTEIN C"/>
    <property type="match status" value="1"/>
</dbReference>
<dbReference type="EMBL" id="NHYD01003434">
    <property type="protein sequence ID" value="PPQ77739.1"/>
    <property type="molecule type" value="Genomic_DNA"/>
</dbReference>
<comment type="subcellular location">
    <subcellularLocation>
        <location evidence="1">Nucleus</location>
    </subcellularLocation>
</comment>
<organism evidence="7 8">
    <name type="scientific">Psilocybe cyanescens</name>
    <dbReference type="NCBI Taxonomy" id="93625"/>
    <lineage>
        <taxon>Eukaryota</taxon>
        <taxon>Fungi</taxon>
        <taxon>Dikarya</taxon>
        <taxon>Basidiomycota</taxon>
        <taxon>Agaricomycotina</taxon>
        <taxon>Agaricomycetes</taxon>
        <taxon>Agaricomycetidae</taxon>
        <taxon>Agaricales</taxon>
        <taxon>Agaricineae</taxon>
        <taxon>Strophariaceae</taxon>
        <taxon>Psilocybe</taxon>
    </lineage>
</organism>
<comment type="caution">
    <text evidence="7">The sequence shown here is derived from an EMBL/GenBank/DDBJ whole genome shotgun (WGS) entry which is preliminary data.</text>
</comment>
<dbReference type="InterPro" id="IPR014710">
    <property type="entry name" value="RmlC-like_jellyroll"/>
</dbReference>
<sequence length="566" mass="63005">MPSSARKSSVGGARRGPQRAHIPYRGDNPEVGKKTGISVAHVERKSDGFEPFDELIQQIDGRTPPRPKSKRKQSTSAMNRRDDDYNDEDGEQSMQLDSPVTHLVNLRPPTTPTTSRQGRSSIRPVARTSDVDFDRIPSPHPPNSTRRGAGHAGPGPSNLRHSARESDPETDSQSESENQPVGDYSGGGGYDNDDVEQGGFDDYGPQESPESQRIPRQSNFSTIEEADEEEEEEPEGVEDEIAQGLEDVGLDIDSQEEESEHEPEPPVKKSKLIQEKKATTKTQTRSKKENRPQREGVRRSQREHIRPLEYWRGEKVVYGRTTHSGPVLVPPIKEILRIPKEDTLPLGAKRKRGSTRPRSRSRAAEHDEDTIPSPLPDINPEEGWDDDTSAICTVLHFTTKEEVERRIAWTAKMVEPRMAADKNWSFDKIFGDDDFIAAGQLIIPPRGRKPSKAAKDNTYASAVNFKIHQTSMILASGGMFMVPRGNTYLIENISERNARLFFTQARKVTMNHDEKSAKAEHIAEMQRRRSLMRSSSAGAPSTHLSAAKTTANGRAASMAVFPSKNA</sequence>
<feature type="compositionally biased region" description="Basic residues" evidence="5">
    <location>
        <begin position="348"/>
        <end position="361"/>
    </location>
</feature>
<evidence type="ECO:0000256" key="3">
    <source>
        <dbReference type="ARBA" id="ARBA00023125"/>
    </source>
</evidence>
<dbReference type="Proteomes" id="UP000283269">
    <property type="component" value="Unassembled WGS sequence"/>
</dbReference>
<feature type="compositionally biased region" description="Acidic residues" evidence="5">
    <location>
        <begin position="224"/>
        <end position="241"/>
    </location>
</feature>
<dbReference type="OrthoDB" id="1939643at2759"/>
<gene>
    <name evidence="7" type="ORF">CVT25_011174</name>
</gene>
<dbReference type="GO" id="GO:0005634">
    <property type="term" value="C:nucleus"/>
    <property type="evidence" value="ECO:0007669"/>
    <property type="project" value="UniProtKB-SubCell"/>
</dbReference>
<evidence type="ECO:0000256" key="4">
    <source>
        <dbReference type="ARBA" id="ARBA00023242"/>
    </source>
</evidence>
<evidence type="ECO:0000313" key="8">
    <source>
        <dbReference type="Proteomes" id="UP000283269"/>
    </source>
</evidence>
<evidence type="ECO:0000259" key="6">
    <source>
        <dbReference type="Pfam" id="PF11699"/>
    </source>
</evidence>
<dbReference type="GO" id="GO:0000776">
    <property type="term" value="C:kinetochore"/>
    <property type="evidence" value="ECO:0007669"/>
    <property type="project" value="InterPro"/>
</dbReference>
<feature type="region of interest" description="Disordered" evidence="5">
    <location>
        <begin position="532"/>
        <end position="551"/>
    </location>
</feature>
<keyword evidence="4" id="KW-0539">Nucleus</keyword>
<proteinExistence type="inferred from homology"/>
<reference evidence="7 8" key="1">
    <citation type="journal article" date="2018" name="Evol. Lett.">
        <title>Horizontal gene cluster transfer increased hallucinogenic mushroom diversity.</title>
        <authorList>
            <person name="Reynolds H.T."/>
            <person name="Vijayakumar V."/>
            <person name="Gluck-Thaler E."/>
            <person name="Korotkin H.B."/>
            <person name="Matheny P.B."/>
            <person name="Slot J.C."/>
        </authorList>
    </citation>
    <scope>NUCLEOTIDE SEQUENCE [LARGE SCALE GENOMIC DNA]</scope>
    <source>
        <strain evidence="7 8">2631</strain>
    </source>
</reference>
<feature type="domain" description="Mif2/CENP-C cupin" evidence="6">
    <location>
        <begin position="425"/>
        <end position="504"/>
    </location>
</feature>
<dbReference type="GO" id="GO:0051382">
    <property type="term" value="P:kinetochore assembly"/>
    <property type="evidence" value="ECO:0007669"/>
    <property type="project" value="InterPro"/>
</dbReference>
<comment type="similarity">
    <text evidence="2">Belongs to the CENP-C/MIF2 family.</text>
</comment>
<evidence type="ECO:0000256" key="1">
    <source>
        <dbReference type="ARBA" id="ARBA00004123"/>
    </source>
</evidence>
<feature type="compositionally biased region" description="Polar residues" evidence="5">
    <location>
        <begin position="208"/>
        <end position="222"/>
    </location>
</feature>
<evidence type="ECO:0000313" key="7">
    <source>
        <dbReference type="EMBL" id="PPQ77739.1"/>
    </source>
</evidence>
<dbReference type="PANTHER" id="PTHR16684:SF11">
    <property type="entry name" value="CENTROMERE PROTEIN C"/>
    <property type="match status" value="1"/>
</dbReference>
<dbReference type="InterPro" id="IPR028386">
    <property type="entry name" value="CENP-C/Mif2/cnp3"/>
</dbReference>
<accession>A0A409WGV9</accession>
<evidence type="ECO:0000256" key="5">
    <source>
        <dbReference type="SAM" id="MobiDB-lite"/>
    </source>
</evidence>
<feature type="compositionally biased region" description="Acidic residues" evidence="5">
    <location>
        <begin position="248"/>
        <end position="261"/>
    </location>
</feature>
<dbReference type="InParanoid" id="A0A409WGV9"/>
<dbReference type="Gene3D" id="2.60.120.10">
    <property type="entry name" value="Jelly Rolls"/>
    <property type="match status" value="1"/>
</dbReference>
<feature type="region of interest" description="Disordered" evidence="5">
    <location>
        <begin position="1"/>
        <end position="302"/>
    </location>
</feature>
<feature type="compositionally biased region" description="Basic and acidic residues" evidence="5">
    <location>
        <begin position="262"/>
        <end position="278"/>
    </location>
</feature>
<dbReference type="GO" id="GO:0051315">
    <property type="term" value="P:attachment of mitotic spindle microtubules to kinetochore"/>
    <property type="evidence" value="ECO:0007669"/>
    <property type="project" value="TreeGrafter"/>
</dbReference>
<evidence type="ECO:0000256" key="2">
    <source>
        <dbReference type="ARBA" id="ARBA00010291"/>
    </source>
</evidence>
<name>A0A409WGV9_PSICY</name>
<dbReference type="InterPro" id="IPR025974">
    <property type="entry name" value="Mif2/CENP-C_cupin"/>
</dbReference>
<protein>
    <recommendedName>
        <fullName evidence="6">Mif2/CENP-C cupin domain-containing protein</fullName>
    </recommendedName>
</protein>
<feature type="compositionally biased region" description="Basic and acidic residues" evidence="5">
    <location>
        <begin position="286"/>
        <end position="302"/>
    </location>
</feature>
<dbReference type="Pfam" id="PF11699">
    <property type="entry name" value="CENP-C_C"/>
    <property type="match status" value="1"/>
</dbReference>
<dbReference type="AlphaFoldDB" id="A0A409WGV9"/>
<dbReference type="STRING" id="93625.A0A409WGV9"/>
<keyword evidence="8" id="KW-1185">Reference proteome</keyword>
<feature type="region of interest" description="Disordered" evidence="5">
    <location>
        <begin position="344"/>
        <end position="382"/>
    </location>
</feature>
<keyword evidence="3" id="KW-0238">DNA-binding</keyword>
<dbReference type="GO" id="GO:0019237">
    <property type="term" value="F:centromeric DNA binding"/>
    <property type="evidence" value="ECO:0007669"/>
    <property type="project" value="InterPro"/>
</dbReference>
<feature type="compositionally biased region" description="Polar residues" evidence="5">
    <location>
        <begin position="537"/>
        <end position="551"/>
    </location>
</feature>
<dbReference type="GO" id="GO:0051455">
    <property type="term" value="P:spindle attachment to meiosis I kinetochore"/>
    <property type="evidence" value="ECO:0007669"/>
    <property type="project" value="TreeGrafter"/>
</dbReference>